<evidence type="ECO:0000313" key="4">
    <source>
        <dbReference type="Proteomes" id="UP000001194"/>
    </source>
</evidence>
<keyword evidence="1" id="KW-0472">Membrane</keyword>
<dbReference type="InterPro" id="IPR051681">
    <property type="entry name" value="Ser/Thr_Kinases-Pseudokinases"/>
</dbReference>
<dbReference type="GO" id="GO:0004674">
    <property type="term" value="F:protein serine/threonine kinase activity"/>
    <property type="evidence" value="ECO:0007669"/>
    <property type="project" value="TreeGrafter"/>
</dbReference>
<sequence>MSNLLSGGPILAVGIIVVVGWAACTKLLRKKTSLPEATPLSPEWHDLVHRNQYGRRRLHDDQQSMLRDFVLISMRGSLNCVRRMCNYLGRRKMPEHLRIAPESIIDMGAYQALRTPNYRNGNILEFVNRRAVSDGRKLQLLLQIAQGLAYLHSLGIVHGNLYPANVLVTDDEDIVLTDAGIYTEVVKLMLLPSGRVRIPESFIYKSHQELRGEEVPTKSADVYAFASTCYAIMTGRAPFSEIANPYQRIIKIAQDGHTTLPKPSSTSTLLWDLMMECWSAEPTKRPAMVDVVHWLGVATPNR</sequence>
<evidence type="ECO:0000259" key="2">
    <source>
        <dbReference type="PROSITE" id="PS50011"/>
    </source>
</evidence>
<proteinExistence type="predicted"/>
<dbReference type="HOGENOM" id="CLU_880190_0_0_1"/>
<keyword evidence="4" id="KW-1185">Reference proteome</keyword>
<dbReference type="Proteomes" id="UP000001194">
    <property type="component" value="Unassembled WGS sequence"/>
</dbReference>
<dbReference type="InParanoid" id="B0D2Q6"/>
<dbReference type="Pfam" id="PF07714">
    <property type="entry name" value="PK_Tyr_Ser-Thr"/>
    <property type="match status" value="1"/>
</dbReference>
<organism evidence="4">
    <name type="scientific">Laccaria bicolor (strain S238N-H82 / ATCC MYA-4686)</name>
    <name type="common">Bicoloured deceiver</name>
    <name type="synonym">Laccaria laccata var. bicolor</name>
    <dbReference type="NCBI Taxonomy" id="486041"/>
    <lineage>
        <taxon>Eukaryota</taxon>
        <taxon>Fungi</taxon>
        <taxon>Dikarya</taxon>
        <taxon>Basidiomycota</taxon>
        <taxon>Agaricomycotina</taxon>
        <taxon>Agaricomycetes</taxon>
        <taxon>Agaricomycetidae</taxon>
        <taxon>Agaricales</taxon>
        <taxon>Agaricineae</taxon>
        <taxon>Hydnangiaceae</taxon>
        <taxon>Laccaria</taxon>
    </lineage>
</organism>
<dbReference type="SUPFAM" id="SSF56112">
    <property type="entry name" value="Protein kinase-like (PK-like)"/>
    <property type="match status" value="1"/>
</dbReference>
<dbReference type="PROSITE" id="PS50011">
    <property type="entry name" value="PROTEIN_KINASE_DOM"/>
    <property type="match status" value="1"/>
</dbReference>
<dbReference type="PANTHER" id="PTHR44329">
    <property type="entry name" value="SERINE/THREONINE-PROTEIN KINASE TNNI3K-RELATED"/>
    <property type="match status" value="1"/>
</dbReference>
<name>B0D2Q6_LACBS</name>
<dbReference type="RefSeq" id="XP_001878437.1">
    <property type="nucleotide sequence ID" value="XM_001878402.1"/>
</dbReference>
<dbReference type="InterPro" id="IPR001245">
    <property type="entry name" value="Ser-Thr/Tyr_kinase_cat_dom"/>
</dbReference>
<keyword evidence="1" id="KW-0812">Transmembrane</keyword>
<dbReference type="OrthoDB" id="346907at2759"/>
<dbReference type="AlphaFoldDB" id="B0D2Q6"/>
<dbReference type="GeneID" id="6074092"/>
<dbReference type="KEGG" id="lbc:LACBIDRAFT_315594"/>
<evidence type="ECO:0000313" key="3">
    <source>
        <dbReference type="EMBL" id="EDR11136.1"/>
    </source>
</evidence>
<dbReference type="EMBL" id="DS547096">
    <property type="protein sequence ID" value="EDR11136.1"/>
    <property type="molecule type" value="Genomic_DNA"/>
</dbReference>
<feature type="transmembrane region" description="Helical" evidence="1">
    <location>
        <begin position="6"/>
        <end position="24"/>
    </location>
</feature>
<dbReference type="STRING" id="486041.B0D2Q6"/>
<dbReference type="PANTHER" id="PTHR44329:SF260">
    <property type="entry name" value="PROTEIN KINASE DOMAIN-CONTAINING PROTEIN"/>
    <property type="match status" value="1"/>
</dbReference>
<accession>B0D2Q6</accession>
<gene>
    <name evidence="3" type="ORF">LACBIDRAFT_315594</name>
</gene>
<protein>
    <submittedName>
        <fullName evidence="3">Predicted protein</fullName>
    </submittedName>
</protein>
<evidence type="ECO:0000256" key="1">
    <source>
        <dbReference type="SAM" id="Phobius"/>
    </source>
</evidence>
<dbReference type="InterPro" id="IPR000719">
    <property type="entry name" value="Prot_kinase_dom"/>
</dbReference>
<dbReference type="InterPro" id="IPR011009">
    <property type="entry name" value="Kinase-like_dom_sf"/>
</dbReference>
<reference evidence="3 4" key="1">
    <citation type="journal article" date="2008" name="Nature">
        <title>The genome of Laccaria bicolor provides insights into mycorrhizal symbiosis.</title>
        <authorList>
            <person name="Martin F."/>
            <person name="Aerts A."/>
            <person name="Ahren D."/>
            <person name="Brun A."/>
            <person name="Danchin E.G.J."/>
            <person name="Duchaussoy F."/>
            <person name="Gibon J."/>
            <person name="Kohler A."/>
            <person name="Lindquist E."/>
            <person name="Pereda V."/>
            <person name="Salamov A."/>
            <person name="Shapiro H.J."/>
            <person name="Wuyts J."/>
            <person name="Blaudez D."/>
            <person name="Buee M."/>
            <person name="Brokstein P."/>
            <person name="Canbaeck B."/>
            <person name="Cohen D."/>
            <person name="Courty P.E."/>
            <person name="Coutinho P.M."/>
            <person name="Delaruelle C."/>
            <person name="Detter J.C."/>
            <person name="Deveau A."/>
            <person name="DiFazio S."/>
            <person name="Duplessis S."/>
            <person name="Fraissinet-Tachet L."/>
            <person name="Lucic E."/>
            <person name="Frey-Klett P."/>
            <person name="Fourrey C."/>
            <person name="Feussner I."/>
            <person name="Gay G."/>
            <person name="Grimwood J."/>
            <person name="Hoegger P.J."/>
            <person name="Jain P."/>
            <person name="Kilaru S."/>
            <person name="Labbe J."/>
            <person name="Lin Y.C."/>
            <person name="Legue V."/>
            <person name="Le Tacon F."/>
            <person name="Marmeisse R."/>
            <person name="Melayah D."/>
            <person name="Montanini B."/>
            <person name="Muratet M."/>
            <person name="Nehls U."/>
            <person name="Niculita-Hirzel H."/>
            <person name="Oudot-Le Secq M.P."/>
            <person name="Peter M."/>
            <person name="Quesneville H."/>
            <person name="Rajashekar B."/>
            <person name="Reich M."/>
            <person name="Rouhier N."/>
            <person name="Schmutz J."/>
            <person name="Yin T."/>
            <person name="Chalot M."/>
            <person name="Henrissat B."/>
            <person name="Kuees U."/>
            <person name="Lucas S."/>
            <person name="Van de Peer Y."/>
            <person name="Podila G.K."/>
            <person name="Polle A."/>
            <person name="Pukkila P.J."/>
            <person name="Richardson P.M."/>
            <person name="Rouze P."/>
            <person name="Sanders I.R."/>
            <person name="Stajich J.E."/>
            <person name="Tunlid A."/>
            <person name="Tuskan G."/>
            <person name="Grigoriev I.V."/>
        </authorList>
    </citation>
    <scope>NUCLEOTIDE SEQUENCE [LARGE SCALE GENOMIC DNA]</scope>
    <source>
        <strain evidence="4">S238N-H82 / ATCC MYA-4686</strain>
    </source>
</reference>
<dbReference type="Gene3D" id="1.10.510.10">
    <property type="entry name" value="Transferase(Phosphotransferase) domain 1"/>
    <property type="match status" value="1"/>
</dbReference>
<keyword evidence="1" id="KW-1133">Transmembrane helix</keyword>
<dbReference type="GO" id="GO:0005524">
    <property type="term" value="F:ATP binding"/>
    <property type="evidence" value="ECO:0007669"/>
    <property type="project" value="InterPro"/>
</dbReference>
<feature type="domain" description="Protein kinase" evidence="2">
    <location>
        <begin position="1"/>
        <end position="295"/>
    </location>
</feature>